<dbReference type="AlphaFoldDB" id="A0AAP1WEC5"/>
<dbReference type="RefSeq" id="WP_001119419.1">
    <property type="nucleotide sequence ID" value="NZ_AP022044.1"/>
</dbReference>
<evidence type="ECO:0000313" key="1">
    <source>
        <dbReference type="EMBL" id="MBE0980960.1"/>
    </source>
</evidence>
<organism evidence="1 2">
    <name type="scientific">Escherichia coli</name>
    <dbReference type="NCBI Taxonomy" id="562"/>
    <lineage>
        <taxon>Bacteria</taxon>
        <taxon>Pseudomonadati</taxon>
        <taxon>Pseudomonadota</taxon>
        <taxon>Gammaproteobacteria</taxon>
        <taxon>Enterobacterales</taxon>
        <taxon>Enterobacteriaceae</taxon>
        <taxon>Escherichia</taxon>
    </lineage>
</organism>
<name>A0AAP1WEC5_ECOLX</name>
<proteinExistence type="predicted"/>
<comment type="caution">
    <text evidence="1">The sequence shown here is derived from an EMBL/GenBank/DDBJ whole genome shotgun (WGS) entry which is preliminary data.</text>
</comment>
<accession>A0AAP1WEC5</accession>
<protein>
    <submittedName>
        <fullName evidence="1">Uncharacterized protein</fullName>
    </submittedName>
</protein>
<reference evidence="1" key="1">
    <citation type="submission" date="2020-09" db="EMBL/GenBank/DDBJ databases">
        <title>Emerging polyconal dissemination of OXA-244-producing E. coli in France.</title>
        <authorList>
            <person name="Emeraud C."/>
            <person name="Girlich D."/>
            <person name="Bonnin R.A."/>
            <person name="Jousset A.B."/>
            <person name="Naas T."/>
            <person name="Dortet L."/>
        </authorList>
    </citation>
    <scope>NUCLEOTIDE SEQUENCE</scope>
    <source>
        <strain evidence="1">225E3</strain>
    </source>
</reference>
<dbReference type="EMBL" id="JACZOI010000406">
    <property type="protein sequence ID" value="MBE0980960.1"/>
    <property type="molecule type" value="Genomic_DNA"/>
</dbReference>
<sequence>MPGQKISNDDLYWLISNSPLLLMLRQESAPLVSELISCRNRMWDEGADLDTNLFDHLMQLAVDNKAKLRSEYNAYPEIAKYLNAEILGGPGQPDLKTKDGYPVEVKVDTFSPSALKQLLRYMDASGADFGFACAKTLSVKLPENIKFIQLDYKDNCYFVVKDGGNENA</sequence>
<evidence type="ECO:0000313" key="2">
    <source>
        <dbReference type="Proteomes" id="UP000640866"/>
    </source>
</evidence>
<gene>
    <name evidence="1" type="ORF">IH772_27775</name>
</gene>
<dbReference type="Proteomes" id="UP000640866">
    <property type="component" value="Unassembled WGS sequence"/>
</dbReference>